<gene>
    <name evidence="2" type="primary">Acey_s0060.g3107</name>
    <name evidence="2" type="ORF">Y032_0060g3107</name>
</gene>
<dbReference type="AlphaFoldDB" id="A0A016U3I5"/>
<sequence length="138" mass="15316">MHAVTILLLISVSKLTKLHVVASSANATSIQLDRIEGLAIHCGFNLIAVGSQRLISIYSQDFKKDKHIGELLGSVQLVRHVSESGFLELKFLSESQLFYCDSSSCRIATNRIAVAAQSHAFTASRRPRFLFIENFMPH</sequence>
<name>A0A016U3I5_9BILA</name>
<organism evidence="2 3">
    <name type="scientific">Ancylostoma ceylanicum</name>
    <dbReference type="NCBI Taxonomy" id="53326"/>
    <lineage>
        <taxon>Eukaryota</taxon>
        <taxon>Metazoa</taxon>
        <taxon>Ecdysozoa</taxon>
        <taxon>Nematoda</taxon>
        <taxon>Chromadorea</taxon>
        <taxon>Rhabditida</taxon>
        <taxon>Rhabditina</taxon>
        <taxon>Rhabditomorpha</taxon>
        <taxon>Strongyloidea</taxon>
        <taxon>Ancylostomatidae</taxon>
        <taxon>Ancylostomatinae</taxon>
        <taxon>Ancylostoma</taxon>
    </lineage>
</organism>
<accession>A0A016U3I5</accession>
<protein>
    <recommendedName>
        <fullName evidence="4">CNH domain-containing protein</fullName>
    </recommendedName>
</protein>
<dbReference type="EMBL" id="JARK01001396">
    <property type="protein sequence ID" value="EYC09422.1"/>
    <property type="molecule type" value="Genomic_DNA"/>
</dbReference>
<evidence type="ECO:0000313" key="3">
    <source>
        <dbReference type="Proteomes" id="UP000024635"/>
    </source>
</evidence>
<dbReference type="Proteomes" id="UP000024635">
    <property type="component" value="Unassembled WGS sequence"/>
</dbReference>
<comment type="caution">
    <text evidence="2">The sequence shown here is derived from an EMBL/GenBank/DDBJ whole genome shotgun (WGS) entry which is preliminary data.</text>
</comment>
<feature type="chain" id="PRO_5001491869" description="CNH domain-containing protein" evidence="1">
    <location>
        <begin position="19"/>
        <end position="138"/>
    </location>
</feature>
<keyword evidence="1" id="KW-0732">Signal</keyword>
<evidence type="ECO:0008006" key="4">
    <source>
        <dbReference type="Google" id="ProtNLM"/>
    </source>
</evidence>
<keyword evidence="3" id="KW-1185">Reference proteome</keyword>
<proteinExistence type="predicted"/>
<evidence type="ECO:0000256" key="1">
    <source>
        <dbReference type="SAM" id="SignalP"/>
    </source>
</evidence>
<dbReference type="OrthoDB" id="10361439at2759"/>
<evidence type="ECO:0000313" key="2">
    <source>
        <dbReference type="EMBL" id="EYC09422.1"/>
    </source>
</evidence>
<feature type="signal peptide" evidence="1">
    <location>
        <begin position="1"/>
        <end position="18"/>
    </location>
</feature>
<reference evidence="3" key="1">
    <citation type="journal article" date="2015" name="Nat. Genet.">
        <title>The genome and transcriptome of the zoonotic hookworm Ancylostoma ceylanicum identify infection-specific gene families.</title>
        <authorList>
            <person name="Schwarz E.M."/>
            <person name="Hu Y."/>
            <person name="Antoshechkin I."/>
            <person name="Miller M.M."/>
            <person name="Sternberg P.W."/>
            <person name="Aroian R.V."/>
        </authorList>
    </citation>
    <scope>NUCLEOTIDE SEQUENCE</scope>
    <source>
        <strain evidence="3">HY135</strain>
    </source>
</reference>